<dbReference type="InterPro" id="IPR014718">
    <property type="entry name" value="GH-type_carb-bd"/>
</dbReference>
<sequence length="284" mass="32174">MLEHPLQRFFTSRRTRPTFEWERYQLRDVLIIDHPQCEAVFSRQGGQLLHFQPRGQKPWLWCASHWPQVGAIRGGVPVCWPWYGRHPSEGVWPAHGWARLLDWKLIDSRESEAGVSLHWRLQLWDWQADLHAELGQGMELRLTTRHQDSEPCQFSHALHAYWRISDVQEVALEGLDGAQGYDQLSRQACQQEGDLRVAGGCQRVFDHTGPLQLQDQAWQRRLAIDTGDSANTVVWHPGKRPLMGVAGSEAGGFVCVEAASGGSESLSLAPGEHAELSLQAYLVH</sequence>
<proteinExistence type="inferred from homology"/>
<dbReference type="PANTHER" id="PTHR11122:SF13">
    <property type="entry name" value="GLUCOSE-6-PHOSPHATE 1-EPIMERASE"/>
    <property type="match status" value="1"/>
</dbReference>
<feature type="active site" evidence="5">
    <location>
        <position position="159"/>
    </location>
</feature>
<dbReference type="PANTHER" id="PTHR11122">
    <property type="entry name" value="APOSPORY-ASSOCIATED PROTEIN C-RELATED"/>
    <property type="match status" value="1"/>
</dbReference>
<evidence type="ECO:0000256" key="5">
    <source>
        <dbReference type="PIRSR" id="PIRSR016020-1"/>
    </source>
</evidence>
<dbReference type="Proteomes" id="UP000093104">
    <property type="component" value="Unassembled WGS sequence"/>
</dbReference>
<dbReference type="RefSeq" id="WP_065835284.1">
    <property type="nucleotide sequence ID" value="NZ_LGSI01000066.1"/>
</dbReference>
<dbReference type="Pfam" id="PF01263">
    <property type="entry name" value="Aldose_epim"/>
    <property type="match status" value="1"/>
</dbReference>
<dbReference type="GO" id="GO:0030246">
    <property type="term" value="F:carbohydrate binding"/>
    <property type="evidence" value="ECO:0007669"/>
    <property type="project" value="UniProtKB-UniRule"/>
</dbReference>
<comment type="catalytic activity">
    <reaction evidence="1">
        <text>alpha-D-glucose 6-phosphate = beta-D-glucose 6-phosphate</text>
        <dbReference type="Rhea" id="RHEA:16249"/>
        <dbReference type="ChEBI" id="CHEBI:58225"/>
        <dbReference type="ChEBI" id="CHEBI:58247"/>
        <dbReference type="EC" id="5.1.3.15"/>
    </reaction>
</comment>
<evidence type="ECO:0000256" key="3">
    <source>
        <dbReference type="ARBA" id="ARBA00023235"/>
    </source>
</evidence>
<organism evidence="6 7">
    <name type="scientific">Pseudomonas syringae</name>
    <dbReference type="NCBI Taxonomy" id="317"/>
    <lineage>
        <taxon>Bacteria</taxon>
        <taxon>Pseudomonadati</taxon>
        <taxon>Pseudomonadota</taxon>
        <taxon>Gammaproteobacteria</taxon>
        <taxon>Pseudomonadales</taxon>
        <taxon>Pseudomonadaceae</taxon>
        <taxon>Pseudomonas</taxon>
    </lineage>
</organism>
<protein>
    <recommendedName>
        <fullName evidence="4">Putative glucose-6-phosphate 1-epimerase</fullName>
        <ecNumber evidence="4">5.1.3.15</ecNumber>
    </recommendedName>
</protein>
<reference evidence="6 7" key="1">
    <citation type="submission" date="2015-07" db="EMBL/GenBank/DDBJ databases">
        <title>Draft genome sequence of a diazotrophic, plant growth-promoting rhizobacterium of the Pseudomonas syringae complex.</title>
        <authorList>
            <person name="Patten C.L."/>
            <person name="Jeong H."/>
        </authorList>
    </citation>
    <scope>NUCLEOTIDE SEQUENCE [LARGE SCALE GENOMIC DNA]</scope>
    <source>
        <strain evidence="6 7">GR12-2</strain>
    </source>
</reference>
<dbReference type="InterPro" id="IPR025532">
    <property type="entry name" value="G6P_1-epimerase"/>
</dbReference>
<dbReference type="PATRIC" id="fig|317.243.peg.1005"/>
<evidence type="ECO:0000313" key="7">
    <source>
        <dbReference type="Proteomes" id="UP000093104"/>
    </source>
</evidence>
<dbReference type="SUPFAM" id="SSF74650">
    <property type="entry name" value="Galactose mutarotase-like"/>
    <property type="match status" value="1"/>
</dbReference>
<gene>
    <name evidence="6" type="ORF">AFK24_22225</name>
</gene>
<name>A0A1C7YYL2_PSESX</name>
<dbReference type="EC" id="5.1.3.15" evidence="4"/>
<accession>A0A1C7YYL2</accession>
<keyword evidence="3 4" id="KW-0413">Isomerase</keyword>
<dbReference type="Gene3D" id="2.70.98.10">
    <property type="match status" value="1"/>
</dbReference>
<feature type="active site" evidence="5">
    <location>
        <position position="257"/>
    </location>
</feature>
<comment type="caution">
    <text evidence="6">The sequence shown here is derived from an EMBL/GenBank/DDBJ whole genome shotgun (WGS) entry which is preliminary data.</text>
</comment>
<evidence type="ECO:0000313" key="6">
    <source>
        <dbReference type="EMBL" id="OCR22761.1"/>
    </source>
</evidence>
<dbReference type="GO" id="GO:0047938">
    <property type="term" value="F:glucose-6-phosphate 1-epimerase activity"/>
    <property type="evidence" value="ECO:0007669"/>
    <property type="project" value="UniProtKB-UniRule"/>
</dbReference>
<dbReference type="EMBL" id="LGSI01000066">
    <property type="protein sequence ID" value="OCR22761.1"/>
    <property type="molecule type" value="Genomic_DNA"/>
</dbReference>
<dbReference type="InterPro" id="IPR011013">
    <property type="entry name" value="Gal_mutarotase_sf_dom"/>
</dbReference>
<evidence type="ECO:0000256" key="2">
    <source>
        <dbReference type="ARBA" id="ARBA00005866"/>
    </source>
</evidence>
<dbReference type="InterPro" id="IPR008183">
    <property type="entry name" value="Aldose_1/G6P_1-epimerase"/>
</dbReference>
<comment type="similarity">
    <text evidence="2 4">Belongs to the glucose-6-phosphate 1-epimerase family.</text>
</comment>
<evidence type="ECO:0000256" key="1">
    <source>
        <dbReference type="ARBA" id="ARBA00001096"/>
    </source>
</evidence>
<evidence type="ECO:0000256" key="4">
    <source>
        <dbReference type="PIRNR" id="PIRNR016020"/>
    </source>
</evidence>
<dbReference type="PIRSF" id="PIRSF016020">
    <property type="entry name" value="PHexose_mutarotase"/>
    <property type="match status" value="1"/>
</dbReference>
<dbReference type="AlphaFoldDB" id="A0A1C7YYL2"/>
<dbReference type="GO" id="GO:0005975">
    <property type="term" value="P:carbohydrate metabolic process"/>
    <property type="evidence" value="ECO:0007669"/>
    <property type="project" value="InterPro"/>
</dbReference>
<dbReference type="CDD" id="cd09020">
    <property type="entry name" value="D-hex-6-P-epi_like"/>
    <property type="match status" value="1"/>
</dbReference>